<keyword evidence="2" id="KW-0349">Heme</keyword>
<evidence type="ECO:0000256" key="6">
    <source>
        <dbReference type="ARBA" id="ARBA00023033"/>
    </source>
</evidence>
<dbReference type="InterPro" id="IPR036396">
    <property type="entry name" value="Cyt_P450_sf"/>
</dbReference>
<evidence type="ECO:0000313" key="7">
    <source>
        <dbReference type="EMBL" id="CAB4557943.1"/>
    </source>
</evidence>
<dbReference type="FunFam" id="1.10.630.10:FF:000018">
    <property type="entry name" value="Cytochrome P450 monooxygenase"/>
    <property type="match status" value="1"/>
</dbReference>
<dbReference type="InterPro" id="IPR002397">
    <property type="entry name" value="Cyt_P450_B"/>
</dbReference>
<accession>A0A6J6D6K1</accession>
<dbReference type="GO" id="GO:0005506">
    <property type="term" value="F:iron ion binding"/>
    <property type="evidence" value="ECO:0007669"/>
    <property type="project" value="InterPro"/>
</dbReference>
<dbReference type="PANTHER" id="PTHR46696:SF4">
    <property type="entry name" value="BIOTIN BIOSYNTHESIS CYTOCHROME P450"/>
    <property type="match status" value="1"/>
</dbReference>
<organism evidence="7">
    <name type="scientific">freshwater metagenome</name>
    <dbReference type="NCBI Taxonomy" id="449393"/>
    <lineage>
        <taxon>unclassified sequences</taxon>
        <taxon>metagenomes</taxon>
        <taxon>ecological metagenomes</taxon>
    </lineage>
</organism>
<dbReference type="PRINTS" id="PR00359">
    <property type="entry name" value="BP450"/>
</dbReference>
<protein>
    <submittedName>
        <fullName evidence="7">Unannotated protein</fullName>
    </submittedName>
</protein>
<keyword evidence="4" id="KW-0560">Oxidoreductase</keyword>
<dbReference type="SUPFAM" id="SSF48264">
    <property type="entry name" value="Cytochrome P450"/>
    <property type="match status" value="1"/>
</dbReference>
<reference evidence="7" key="1">
    <citation type="submission" date="2020-05" db="EMBL/GenBank/DDBJ databases">
        <authorList>
            <person name="Chiriac C."/>
            <person name="Salcher M."/>
            <person name="Ghai R."/>
            <person name="Kavagutti S V."/>
        </authorList>
    </citation>
    <scope>NUCLEOTIDE SEQUENCE</scope>
</reference>
<dbReference type="Pfam" id="PF00067">
    <property type="entry name" value="p450"/>
    <property type="match status" value="1"/>
</dbReference>
<evidence type="ECO:0000256" key="5">
    <source>
        <dbReference type="ARBA" id="ARBA00023004"/>
    </source>
</evidence>
<dbReference type="PANTHER" id="PTHR46696">
    <property type="entry name" value="P450, PUTATIVE (EUROFUNG)-RELATED"/>
    <property type="match status" value="1"/>
</dbReference>
<dbReference type="AlphaFoldDB" id="A0A6J6D6K1"/>
<keyword evidence="5" id="KW-0408">Iron</keyword>
<keyword evidence="6" id="KW-0503">Monooxygenase</keyword>
<dbReference type="GO" id="GO:0020037">
    <property type="term" value="F:heme binding"/>
    <property type="evidence" value="ECO:0007669"/>
    <property type="project" value="InterPro"/>
</dbReference>
<keyword evidence="3" id="KW-0479">Metal-binding</keyword>
<evidence type="ECO:0000256" key="1">
    <source>
        <dbReference type="ARBA" id="ARBA00010617"/>
    </source>
</evidence>
<name>A0A6J6D6K1_9ZZZZ</name>
<evidence type="ECO:0000256" key="2">
    <source>
        <dbReference type="ARBA" id="ARBA00022617"/>
    </source>
</evidence>
<dbReference type="InterPro" id="IPR017972">
    <property type="entry name" value="Cyt_P450_CS"/>
</dbReference>
<gene>
    <name evidence="7" type="ORF">UFOPK1493_01547</name>
</gene>
<dbReference type="Gene3D" id="1.10.630.10">
    <property type="entry name" value="Cytochrome P450"/>
    <property type="match status" value="1"/>
</dbReference>
<evidence type="ECO:0000256" key="4">
    <source>
        <dbReference type="ARBA" id="ARBA00023002"/>
    </source>
</evidence>
<dbReference type="GO" id="GO:0006707">
    <property type="term" value="P:cholesterol catabolic process"/>
    <property type="evidence" value="ECO:0007669"/>
    <property type="project" value="TreeGrafter"/>
</dbReference>
<proteinExistence type="inferred from homology"/>
<comment type="similarity">
    <text evidence="1">Belongs to the cytochrome P450 family.</text>
</comment>
<dbReference type="PROSITE" id="PS00086">
    <property type="entry name" value="CYTOCHROME_P450"/>
    <property type="match status" value="1"/>
</dbReference>
<evidence type="ECO:0000256" key="3">
    <source>
        <dbReference type="ARBA" id="ARBA00022723"/>
    </source>
</evidence>
<dbReference type="PRINTS" id="PR00385">
    <property type="entry name" value="P450"/>
</dbReference>
<dbReference type="GO" id="GO:0036199">
    <property type="term" value="F:cholest-4-en-3-one 26-monooxygenase activity"/>
    <property type="evidence" value="ECO:0007669"/>
    <property type="project" value="TreeGrafter"/>
</dbReference>
<dbReference type="EMBL" id="CAEZSR010000047">
    <property type="protein sequence ID" value="CAB4557943.1"/>
    <property type="molecule type" value="Genomic_DNA"/>
</dbReference>
<dbReference type="InterPro" id="IPR001128">
    <property type="entry name" value="Cyt_P450"/>
</dbReference>
<sequence length="407" mass="45794">MSGLSDPSVQDDPFEYYASRLATCPVWHEDDIDLWVIGGLAEAREALQDLSTFSSVPSKSRRASDAQIEYHRMLSTHGWARQATLQRTDPPVHTRYRKLLNRVFTPAAVRGFTPHIDEIARSLADDIAARGECEFVADFALPLPGIFIAEQLGLDRTQYRTFRRWADAMLALANRPQMSVEEARHEAEVELEAQHFLAAEFERRRAEPGDDLISMLVHAHGEDEEPFTMGELQDLMHQLVTGGFETTTAAISKGLLLLLQHPDQLALLRERRDLLGNFVEEVLRHDSPVQGLWRQAICPAHTPAGEIPVGASVMMRFGAANRDPRVFDDPDRFDITRHNARNHAAFGFGVHFCVGASLARQEMTSAFEAILDRFATIELAGELEHPLHDPSIFLRPMRRLPLRVTPA</sequence>
<dbReference type="GO" id="GO:0008395">
    <property type="term" value="F:steroid hydroxylase activity"/>
    <property type="evidence" value="ECO:0007669"/>
    <property type="project" value="TreeGrafter"/>
</dbReference>